<evidence type="ECO:0000256" key="3">
    <source>
        <dbReference type="ARBA" id="ARBA00012551"/>
    </source>
</evidence>
<evidence type="ECO:0000256" key="8">
    <source>
        <dbReference type="ARBA" id="ARBA00022853"/>
    </source>
</evidence>
<dbReference type="STRING" id="857342.A0A2T3B8E7"/>
<dbReference type="SMART" id="SM00490">
    <property type="entry name" value="HELICc"/>
    <property type="match status" value="1"/>
</dbReference>
<evidence type="ECO:0000256" key="1">
    <source>
        <dbReference type="ARBA" id="ARBA00004123"/>
    </source>
</evidence>
<feature type="compositionally biased region" description="Basic and acidic residues" evidence="11">
    <location>
        <begin position="1124"/>
        <end position="1137"/>
    </location>
</feature>
<reference evidence="14 15" key="1">
    <citation type="journal article" date="2018" name="New Phytol.">
        <title>Comparative genomics and transcriptomics depict ericoid mycorrhizal fungi as versatile saprotrophs and plant mutualists.</title>
        <authorList>
            <person name="Martino E."/>
            <person name="Morin E."/>
            <person name="Grelet G.A."/>
            <person name="Kuo A."/>
            <person name="Kohler A."/>
            <person name="Daghino S."/>
            <person name="Barry K.W."/>
            <person name="Cichocki N."/>
            <person name="Clum A."/>
            <person name="Dockter R.B."/>
            <person name="Hainaut M."/>
            <person name="Kuo R.C."/>
            <person name="LaButti K."/>
            <person name="Lindahl B.D."/>
            <person name="Lindquist E.A."/>
            <person name="Lipzen A."/>
            <person name="Khouja H.R."/>
            <person name="Magnuson J."/>
            <person name="Murat C."/>
            <person name="Ohm R.A."/>
            <person name="Singer S.W."/>
            <person name="Spatafora J.W."/>
            <person name="Wang M."/>
            <person name="Veneault-Fourrey C."/>
            <person name="Henrissat B."/>
            <person name="Grigoriev I.V."/>
            <person name="Martin F.M."/>
            <person name="Perotto S."/>
        </authorList>
    </citation>
    <scope>NUCLEOTIDE SEQUENCE [LARGE SCALE GENOMIC DNA]</scope>
    <source>
        <strain evidence="14 15">ATCC 22711</strain>
    </source>
</reference>
<dbReference type="FunFam" id="3.40.50.10810:FF:000014">
    <property type="entry name" value="SWI/SNF-related matrix-associated actin-dependent regulator of chromatin subfamily A containing DEAD/H box 1"/>
    <property type="match status" value="1"/>
</dbReference>
<dbReference type="InterPro" id="IPR014001">
    <property type="entry name" value="Helicase_ATP-bd"/>
</dbReference>
<dbReference type="GO" id="GO:0140658">
    <property type="term" value="F:ATP-dependent chromatin remodeler activity"/>
    <property type="evidence" value="ECO:0007669"/>
    <property type="project" value="UniProtKB-ARBA"/>
</dbReference>
<feature type="compositionally biased region" description="Acidic residues" evidence="11">
    <location>
        <begin position="36"/>
        <end position="45"/>
    </location>
</feature>
<evidence type="ECO:0000256" key="11">
    <source>
        <dbReference type="SAM" id="MobiDB-lite"/>
    </source>
</evidence>
<dbReference type="GO" id="GO:0005634">
    <property type="term" value="C:nucleus"/>
    <property type="evidence" value="ECO:0007669"/>
    <property type="project" value="UniProtKB-SubCell"/>
</dbReference>
<evidence type="ECO:0000256" key="2">
    <source>
        <dbReference type="ARBA" id="ARBA00007025"/>
    </source>
</evidence>
<dbReference type="GO" id="GO:0016787">
    <property type="term" value="F:hydrolase activity"/>
    <property type="evidence" value="ECO:0007669"/>
    <property type="project" value="UniProtKB-KW"/>
</dbReference>
<proteinExistence type="inferred from homology"/>
<dbReference type="AlphaFoldDB" id="A0A2T3B8E7"/>
<evidence type="ECO:0000259" key="13">
    <source>
        <dbReference type="PROSITE" id="PS51194"/>
    </source>
</evidence>
<evidence type="ECO:0000313" key="15">
    <source>
        <dbReference type="Proteomes" id="UP000241818"/>
    </source>
</evidence>
<dbReference type="SMART" id="SM00487">
    <property type="entry name" value="DEXDc"/>
    <property type="match status" value="1"/>
</dbReference>
<dbReference type="OrthoDB" id="5857104at2759"/>
<dbReference type="PROSITE" id="PS51194">
    <property type="entry name" value="HELICASE_CTER"/>
    <property type="match status" value="1"/>
</dbReference>
<dbReference type="InterPro" id="IPR001650">
    <property type="entry name" value="Helicase_C-like"/>
</dbReference>
<keyword evidence="9" id="KW-0238">DNA-binding</keyword>
<feature type="region of interest" description="Disordered" evidence="11">
    <location>
        <begin position="525"/>
        <end position="557"/>
    </location>
</feature>
<evidence type="ECO:0000256" key="7">
    <source>
        <dbReference type="ARBA" id="ARBA00022840"/>
    </source>
</evidence>
<name>A0A2T3B8E7_AMORE</name>
<feature type="region of interest" description="Disordered" evidence="11">
    <location>
        <begin position="1"/>
        <end position="170"/>
    </location>
</feature>
<dbReference type="Gene3D" id="3.40.50.10810">
    <property type="entry name" value="Tandem AAA-ATPase domain"/>
    <property type="match status" value="1"/>
</dbReference>
<dbReference type="Pfam" id="PF00271">
    <property type="entry name" value="Helicase_C"/>
    <property type="match status" value="1"/>
</dbReference>
<keyword evidence="6" id="KW-0347">Helicase</keyword>
<keyword evidence="10" id="KW-0539">Nucleus</keyword>
<feature type="compositionally biased region" description="Polar residues" evidence="11">
    <location>
        <begin position="361"/>
        <end position="380"/>
    </location>
</feature>
<feature type="region of interest" description="Disordered" evidence="11">
    <location>
        <begin position="301"/>
        <end position="402"/>
    </location>
</feature>
<comment type="similarity">
    <text evidence="2">Belongs to the SNF2/RAD54 helicase family.</text>
</comment>
<dbReference type="EMBL" id="KZ679008">
    <property type="protein sequence ID" value="PSS23107.1"/>
    <property type="molecule type" value="Genomic_DNA"/>
</dbReference>
<dbReference type="GeneID" id="36573415"/>
<feature type="compositionally biased region" description="Basic and acidic residues" evidence="11">
    <location>
        <begin position="96"/>
        <end position="110"/>
    </location>
</feature>
<dbReference type="PANTHER" id="PTHR10799">
    <property type="entry name" value="SNF2/RAD54 HELICASE FAMILY"/>
    <property type="match status" value="1"/>
</dbReference>
<keyword evidence="5" id="KW-0378">Hydrolase</keyword>
<protein>
    <recommendedName>
        <fullName evidence="3">DNA helicase</fullName>
        <ecNumber evidence="3">3.6.4.12</ecNumber>
    </recommendedName>
</protein>
<dbReference type="GO" id="GO:0003678">
    <property type="term" value="F:DNA helicase activity"/>
    <property type="evidence" value="ECO:0007669"/>
    <property type="project" value="UniProtKB-EC"/>
</dbReference>
<gene>
    <name evidence="14" type="ORF">M430DRAFT_26037</name>
</gene>
<evidence type="ECO:0000256" key="10">
    <source>
        <dbReference type="ARBA" id="ARBA00023242"/>
    </source>
</evidence>
<dbReference type="GO" id="GO:0005524">
    <property type="term" value="F:ATP binding"/>
    <property type="evidence" value="ECO:0007669"/>
    <property type="project" value="UniProtKB-KW"/>
</dbReference>
<dbReference type="RefSeq" id="XP_024723153.1">
    <property type="nucleotide sequence ID" value="XM_024865334.1"/>
</dbReference>
<evidence type="ECO:0000256" key="4">
    <source>
        <dbReference type="ARBA" id="ARBA00022741"/>
    </source>
</evidence>
<sequence length="1167" mass="128542">MASNLKKASSLVPDSPAVKRQKTASGYNNTGGTYDSDADSGDELLADYIIPDTPAQDRYETQPTQIIDRSAPVPSSPLDAAKNIVQVPASSPLQSRDVEASKPAVEKPKQDAAASPVKNLASSIAPAGTIFKPPYKMKPPPTRTYINLDDDDGPTFQGGSSDVEDDSVNIRPSTFVPRSALGSSGASPIARPVNGNTKFQSILANAAYKPPEKGKPFADSMSMGGSIKKPQTQMKPERARPVEDIPLSSLDQQTQDKVKRLKTVFPNITVLHAYNTLMTSKGSVDDAVGLLSDQAEATVISDDEIGGSQSAKKQEPQMKRGLNAPINSIKDRYSSTQSSQKPTATATPPPKPKKRLIQGRRNPSSPEITAVSSPAKSESQPEPVLIDDFDTDSGVASASDEDPELSVQVLKYLNTCKVEELVELTNTTKANAEAMVAARPFKNLDAARNVANPTTLKSGKKSTKAPIGDKIVDTAMDMFSGYEGIDALVAKCEKLGKPLAEEMSRWGFDVYGAAKDGELEMTSFDTEFSSPRDSGVGSPSDAAASQNDDAGDDDLKLVGSKRKRGHVNFLKKPEIMADDCILKDYQVVGLNWLALMYRRELSCILADEMGLGKTCQVISLLSHLVETGNRGPHLVICPGSTLENWLREFPKFSPKLAVEPYYGAQKERAEMAESILERRDSINVIVTTYDLAAKKEDNKFLRRLRPDVCVYDEGHYLKNLNSQRYQGLVRIPARFKLLLTGTPLQNNLQELAALLAFILPEVFMERQDDLNYIFKAKATTRDSNHAALLSAQRISRARSMLTPFVLRRKKAQVLKHLPSKTSRVEYCTLRPAQKEIYDGHLDQARERARIRVEGGKVPKSDENNPLMQLRKAAIHPLLFRRHFTNEKIEKMADILRKNEPVNFPASHKRHHLIEEMRNGSDFWLHQWCLDYPCISSFDIPDLAWFDSGKVEAMIKLVKQYKENGDRVLIFSQFSLVLDILEAVLNSSLISFTRIDGSTRIDERQSLIDTFRDDESITAFLLTTKAGGTGINLMYANKVIIFDASFNPQDDKQAENRAHRVGQTRNVEVVRLVTRGTVEEQILALGQSKLVLDGRVAGDDDAAGEEAGEKAVSKMLLEGTGMTEPDAHVSPDQEEQSKETVAQPKPSSPPRSQRKKSSILDMLTKKGK</sequence>
<comment type="subcellular location">
    <subcellularLocation>
        <location evidence="1">Nucleus</location>
    </subcellularLocation>
</comment>
<dbReference type="InterPro" id="IPR038718">
    <property type="entry name" value="SNF2-like_sf"/>
</dbReference>
<dbReference type="CDD" id="cd18793">
    <property type="entry name" value="SF2_C_SNF"/>
    <property type="match status" value="1"/>
</dbReference>
<accession>A0A2T3B8E7</accession>
<feature type="domain" description="Helicase C-terminal" evidence="13">
    <location>
        <begin position="949"/>
        <end position="1102"/>
    </location>
</feature>
<dbReference type="GO" id="GO:0005694">
    <property type="term" value="C:chromosome"/>
    <property type="evidence" value="ECO:0007669"/>
    <property type="project" value="UniProtKB-ARBA"/>
</dbReference>
<keyword evidence="15" id="KW-1185">Reference proteome</keyword>
<keyword evidence="7" id="KW-0067">ATP-binding</keyword>
<dbReference type="SUPFAM" id="SSF52540">
    <property type="entry name" value="P-loop containing nucleoside triphosphate hydrolases"/>
    <property type="match status" value="2"/>
</dbReference>
<feature type="domain" description="Helicase ATP-binding" evidence="12">
    <location>
        <begin position="594"/>
        <end position="761"/>
    </location>
</feature>
<dbReference type="FunFam" id="3.40.50.300:FF:002881">
    <property type="entry name" value="Putative snf2 family helicase atpase protein"/>
    <property type="match status" value="1"/>
</dbReference>
<organism evidence="14 15">
    <name type="scientific">Amorphotheca resinae ATCC 22711</name>
    <dbReference type="NCBI Taxonomy" id="857342"/>
    <lineage>
        <taxon>Eukaryota</taxon>
        <taxon>Fungi</taxon>
        <taxon>Dikarya</taxon>
        <taxon>Ascomycota</taxon>
        <taxon>Pezizomycotina</taxon>
        <taxon>Leotiomycetes</taxon>
        <taxon>Helotiales</taxon>
        <taxon>Amorphothecaceae</taxon>
        <taxon>Amorphotheca</taxon>
    </lineage>
</organism>
<dbReference type="InterPro" id="IPR049730">
    <property type="entry name" value="SNF2/RAD54-like_C"/>
</dbReference>
<dbReference type="GO" id="GO:0003677">
    <property type="term" value="F:DNA binding"/>
    <property type="evidence" value="ECO:0007669"/>
    <property type="project" value="UniProtKB-KW"/>
</dbReference>
<dbReference type="CDD" id="cd17998">
    <property type="entry name" value="DEXHc_SMARCAD1"/>
    <property type="match status" value="1"/>
</dbReference>
<dbReference type="InterPro" id="IPR027417">
    <property type="entry name" value="P-loop_NTPase"/>
</dbReference>
<dbReference type="EC" id="3.6.4.12" evidence="3"/>
<evidence type="ECO:0000256" key="9">
    <source>
        <dbReference type="ARBA" id="ARBA00023125"/>
    </source>
</evidence>
<feature type="compositionally biased region" description="Polar residues" evidence="11">
    <location>
        <begin position="23"/>
        <end position="33"/>
    </location>
</feature>
<evidence type="ECO:0000256" key="5">
    <source>
        <dbReference type="ARBA" id="ARBA00022801"/>
    </source>
</evidence>
<feature type="region of interest" description="Disordered" evidence="11">
    <location>
        <begin position="1117"/>
        <end position="1167"/>
    </location>
</feature>
<dbReference type="PROSITE" id="PS51192">
    <property type="entry name" value="HELICASE_ATP_BIND_1"/>
    <property type="match status" value="1"/>
</dbReference>
<evidence type="ECO:0000256" key="6">
    <source>
        <dbReference type="ARBA" id="ARBA00022806"/>
    </source>
</evidence>
<dbReference type="InterPro" id="IPR000330">
    <property type="entry name" value="SNF2_N"/>
</dbReference>
<evidence type="ECO:0000259" key="12">
    <source>
        <dbReference type="PROSITE" id="PS51192"/>
    </source>
</evidence>
<dbReference type="FunCoup" id="A0A2T3B8E7">
    <property type="interactions" value="34"/>
</dbReference>
<keyword evidence="4" id="KW-0547">Nucleotide-binding</keyword>
<dbReference type="Gene3D" id="3.40.50.300">
    <property type="entry name" value="P-loop containing nucleotide triphosphate hydrolases"/>
    <property type="match status" value="1"/>
</dbReference>
<evidence type="ECO:0000313" key="14">
    <source>
        <dbReference type="EMBL" id="PSS23107.1"/>
    </source>
</evidence>
<feature type="region of interest" description="Disordered" evidence="11">
    <location>
        <begin position="218"/>
        <end position="239"/>
    </location>
</feature>
<dbReference type="Pfam" id="PF00176">
    <property type="entry name" value="SNF2-rel_dom"/>
    <property type="match status" value="1"/>
</dbReference>
<keyword evidence="8" id="KW-0156">Chromatin regulator</keyword>
<dbReference type="InParanoid" id="A0A2T3B8E7"/>
<dbReference type="Proteomes" id="UP000241818">
    <property type="component" value="Unassembled WGS sequence"/>
</dbReference>